<dbReference type="Proteomes" id="UP000218267">
    <property type="component" value="Chromosome"/>
</dbReference>
<reference evidence="3" key="2">
    <citation type="journal article" date="2020" name="Antonie Van Leeuwenhoek">
        <title>Labilibaculum antarcticum sp. nov., a novel facultative anaerobic, psychrotorelant bacterium isolated from marine sediment of Antarctica.</title>
        <authorList>
            <person name="Watanabe M."/>
            <person name="Kojima H."/>
            <person name="Fukui M."/>
        </authorList>
    </citation>
    <scope>NUCLEOTIDE SEQUENCE [LARGE SCALE GENOMIC DNA]</scope>
    <source>
        <strain evidence="3">SPP2</strain>
    </source>
</reference>
<keyword evidence="1" id="KW-0472">Membrane</keyword>
<accession>A0A1Y1CN97</accession>
<keyword evidence="1" id="KW-0812">Transmembrane</keyword>
<evidence type="ECO:0008006" key="4">
    <source>
        <dbReference type="Google" id="ProtNLM"/>
    </source>
</evidence>
<dbReference type="NCBIfam" id="NF038050">
    <property type="entry name" value="NrtS"/>
    <property type="match status" value="1"/>
</dbReference>
<keyword evidence="1" id="KW-1133">Transmembrane helix</keyword>
<organism evidence="2 3">
    <name type="scientific">Labilibaculum antarcticum</name>
    <dbReference type="NCBI Taxonomy" id="1717717"/>
    <lineage>
        <taxon>Bacteria</taxon>
        <taxon>Pseudomonadati</taxon>
        <taxon>Bacteroidota</taxon>
        <taxon>Bacteroidia</taxon>
        <taxon>Marinilabiliales</taxon>
        <taxon>Marinifilaceae</taxon>
        <taxon>Labilibaculum</taxon>
    </lineage>
</organism>
<dbReference type="InterPro" id="IPR047700">
    <property type="entry name" value="NrtS-like"/>
</dbReference>
<name>A0A1Y1CN97_9BACT</name>
<evidence type="ECO:0000256" key="1">
    <source>
        <dbReference type="SAM" id="Phobius"/>
    </source>
</evidence>
<proteinExistence type="predicted"/>
<evidence type="ECO:0000313" key="3">
    <source>
        <dbReference type="Proteomes" id="UP000218267"/>
    </source>
</evidence>
<protein>
    <recommendedName>
        <fullName evidence="4">Phosphoenolpyruvate protein kinase</fullName>
    </recommendedName>
</protein>
<sequence length="76" mass="8569">MKTKNVSYLQLATDKTSLFRALKVALFIGIILNLINNPQLFQVSSDTEIHLSRIILTFLVPFCVSLFSSVLANRNK</sequence>
<dbReference type="KEGG" id="mbas:ALGA_3462"/>
<dbReference type="OrthoDB" id="282896at2"/>
<evidence type="ECO:0000313" key="2">
    <source>
        <dbReference type="EMBL" id="BAX81760.1"/>
    </source>
</evidence>
<dbReference type="AlphaFoldDB" id="A0A1Y1CN97"/>
<feature type="transmembrane region" description="Helical" evidence="1">
    <location>
        <begin position="53"/>
        <end position="72"/>
    </location>
</feature>
<keyword evidence="3" id="KW-1185">Reference proteome</keyword>
<feature type="transmembrane region" description="Helical" evidence="1">
    <location>
        <begin position="21"/>
        <end position="41"/>
    </location>
</feature>
<reference evidence="2 3" key="1">
    <citation type="journal article" date="2018" name="Mar. Genomics">
        <title>Complete genome sequence of Marinifilaceae bacterium strain SPP2, isolated from the Antarctic marine sediment.</title>
        <authorList>
            <person name="Watanabe M."/>
            <person name="Kojima H."/>
            <person name="Fukui M."/>
        </authorList>
    </citation>
    <scope>NUCLEOTIDE SEQUENCE [LARGE SCALE GENOMIC DNA]</scope>
    <source>
        <strain evidence="2 3">SPP2</strain>
    </source>
</reference>
<dbReference type="EMBL" id="AP018042">
    <property type="protein sequence ID" value="BAX81760.1"/>
    <property type="molecule type" value="Genomic_DNA"/>
</dbReference>
<dbReference type="RefSeq" id="WP_096431446.1">
    <property type="nucleotide sequence ID" value="NZ_AP018042.1"/>
</dbReference>
<gene>
    <name evidence="2" type="ORF">ALGA_3462</name>
</gene>